<dbReference type="RefSeq" id="WP_311671850.1">
    <property type="nucleotide sequence ID" value="NZ_JAVREQ010000002.1"/>
</dbReference>
<dbReference type="Proteomes" id="UP001183414">
    <property type="component" value="Unassembled WGS sequence"/>
</dbReference>
<gene>
    <name evidence="2" type="ORF">RM572_03875</name>
</gene>
<name>A0ABU2NPG7_9ACTN</name>
<sequence>MPDVQDSSDGREDARAKFREALDRKKKSSGARRAHEEGRMKVKGMGGPMGQKRFTRRKTG</sequence>
<dbReference type="Pfam" id="PF17227">
    <property type="entry name" value="DUF5302"/>
    <property type="match status" value="1"/>
</dbReference>
<reference evidence="3" key="1">
    <citation type="submission" date="2023-07" db="EMBL/GenBank/DDBJ databases">
        <title>30 novel species of actinomycetes from the DSMZ collection.</title>
        <authorList>
            <person name="Nouioui I."/>
        </authorList>
    </citation>
    <scope>NUCLEOTIDE SEQUENCE [LARGE SCALE GENOMIC DNA]</scope>
    <source>
        <strain evidence="3">DSM 42041</strain>
    </source>
</reference>
<dbReference type="EMBL" id="JAVREQ010000002">
    <property type="protein sequence ID" value="MDT0377912.1"/>
    <property type="molecule type" value="Genomic_DNA"/>
</dbReference>
<evidence type="ECO:0000313" key="2">
    <source>
        <dbReference type="EMBL" id="MDT0377912.1"/>
    </source>
</evidence>
<organism evidence="2 3">
    <name type="scientific">Streptomyces hazeniae</name>
    <dbReference type="NCBI Taxonomy" id="3075538"/>
    <lineage>
        <taxon>Bacteria</taxon>
        <taxon>Bacillati</taxon>
        <taxon>Actinomycetota</taxon>
        <taxon>Actinomycetes</taxon>
        <taxon>Kitasatosporales</taxon>
        <taxon>Streptomycetaceae</taxon>
        <taxon>Streptomyces</taxon>
    </lineage>
</organism>
<proteinExistence type="predicted"/>
<accession>A0ABU2NPG7</accession>
<evidence type="ECO:0000313" key="3">
    <source>
        <dbReference type="Proteomes" id="UP001183414"/>
    </source>
</evidence>
<evidence type="ECO:0000256" key="1">
    <source>
        <dbReference type="SAM" id="MobiDB-lite"/>
    </source>
</evidence>
<keyword evidence="3" id="KW-1185">Reference proteome</keyword>
<dbReference type="InterPro" id="IPR035172">
    <property type="entry name" value="DUF5302"/>
</dbReference>
<comment type="caution">
    <text evidence="2">The sequence shown here is derived from an EMBL/GenBank/DDBJ whole genome shotgun (WGS) entry which is preliminary data.</text>
</comment>
<protein>
    <submittedName>
        <fullName evidence="2">DUF5302 domain-containing protein</fullName>
    </submittedName>
</protein>
<feature type="region of interest" description="Disordered" evidence="1">
    <location>
        <begin position="1"/>
        <end position="60"/>
    </location>
</feature>
<feature type="compositionally biased region" description="Basic and acidic residues" evidence="1">
    <location>
        <begin position="8"/>
        <end position="23"/>
    </location>
</feature>